<keyword evidence="9 12" id="KW-0472">Membrane</keyword>
<dbReference type="InterPro" id="IPR017938">
    <property type="entry name" value="Riboflavin_synthase-like_b-brl"/>
</dbReference>
<dbReference type="Pfam" id="PF08022">
    <property type="entry name" value="FAD_binding_8"/>
    <property type="match status" value="1"/>
</dbReference>
<dbReference type="SFLD" id="SFLDS00052">
    <property type="entry name" value="Ferric_Reductase_Domain"/>
    <property type="match status" value="1"/>
</dbReference>
<dbReference type="SUPFAM" id="SSF52343">
    <property type="entry name" value="Ferredoxin reductase-like, C-terminal NADP-linked domain"/>
    <property type="match status" value="1"/>
</dbReference>
<dbReference type="CDD" id="cd06186">
    <property type="entry name" value="NOX_Duox_like_FAD_NADP"/>
    <property type="match status" value="1"/>
</dbReference>
<dbReference type="AlphaFoldDB" id="A0A6P8HA98"/>
<dbReference type="InterPro" id="IPR017927">
    <property type="entry name" value="FAD-bd_FR_type"/>
</dbReference>
<feature type="transmembrane region" description="Helical" evidence="12">
    <location>
        <begin position="12"/>
        <end position="31"/>
    </location>
</feature>
<evidence type="ECO:0000256" key="9">
    <source>
        <dbReference type="ARBA" id="ARBA00023136"/>
    </source>
</evidence>
<dbReference type="PRINTS" id="PR00466">
    <property type="entry name" value="GP91PHOX"/>
</dbReference>
<dbReference type="SFLD" id="SFLDG01168">
    <property type="entry name" value="Ferric_reductase_subgroup_(FRE"/>
    <property type="match status" value="1"/>
</dbReference>
<proteinExistence type="predicted"/>
<keyword evidence="4 12" id="KW-0812">Transmembrane</keyword>
<dbReference type="FunFam" id="2.40.30.10:FF:000030">
    <property type="entry name" value="cytochrome b-245 heavy chain"/>
    <property type="match status" value="1"/>
</dbReference>
<protein>
    <submittedName>
        <fullName evidence="15">Cytochrome b-245 heavy chain-like isoform X1</fullName>
    </submittedName>
</protein>
<dbReference type="InterPro" id="IPR039261">
    <property type="entry name" value="FNR_nucleotide-bd"/>
</dbReference>
<dbReference type="GO" id="GO:0006952">
    <property type="term" value="P:defense response"/>
    <property type="evidence" value="ECO:0007669"/>
    <property type="project" value="TreeGrafter"/>
</dbReference>
<dbReference type="FunFam" id="3.40.50.80:FF:000004">
    <property type="entry name" value="NADPH oxidase isoform 2"/>
    <property type="match status" value="1"/>
</dbReference>
<keyword evidence="8" id="KW-0408">Iron</keyword>
<feature type="transmembrane region" description="Helical" evidence="12">
    <location>
        <begin position="51"/>
        <end position="72"/>
    </location>
</feature>
<keyword evidence="14" id="KW-1185">Reference proteome</keyword>
<dbReference type="InterPro" id="IPR050369">
    <property type="entry name" value="RBOH/FRE"/>
</dbReference>
<comment type="catalytic activity">
    <reaction evidence="11">
        <text>NADPH + 2 O2 = 2 superoxide + NADP(+) + H(+)</text>
        <dbReference type="Rhea" id="RHEA:63180"/>
        <dbReference type="ChEBI" id="CHEBI:15378"/>
        <dbReference type="ChEBI" id="CHEBI:15379"/>
        <dbReference type="ChEBI" id="CHEBI:18421"/>
        <dbReference type="ChEBI" id="CHEBI:57783"/>
        <dbReference type="ChEBI" id="CHEBI:58349"/>
    </reaction>
</comment>
<dbReference type="GO" id="GO:0042554">
    <property type="term" value="P:superoxide anion generation"/>
    <property type="evidence" value="ECO:0007669"/>
    <property type="project" value="TreeGrafter"/>
</dbReference>
<dbReference type="GO" id="GO:0046872">
    <property type="term" value="F:metal ion binding"/>
    <property type="evidence" value="ECO:0007669"/>
    <property type="project" value="UniProtKB-KW"/>
</dbReference>
<evidence type="ECO:0000259" key="13">
    <source>
        <dbReference type="PROSITE" id="PS51384"/>
    </source>
</evidence>
<evidence type="ECO:0000256" key="5">
    <source>
        <dbReference type="ARBA" id="ARBA00022723"/>
    </source>
</evidence>
<dbReference type="RefSeq" id="XP_031549425.1">
    <property type="nucleotide sequence ID" value="XM_031693565.1"/>
</dbReference>
<organism evidence="14 15">
    <name type="scientific">Actinia tenebrosa</name>
    <name type="common">Australian red waratah sea anemone</name>
    <dbReference type="NCBI Taxonomy" id="6105"/>
    <lineage>
        <taxon>Eukaryota</taxon>
        <taxon>Metazoa</taxon>
        <taxon>Cnidaria</taxon>
        <taxon>Anthozoa</taxon>
        <taxon>Hexacorallia</taxon>
        <taxon>Actiniaria</taxon>
        <taxon>Actiniidae</taxon>
        <taxon>Actinia</taxon>
    </lineage>
</organism>
<keyword evidence="2" id="KW-1003">Cell membrane</keyword>
<reference evidence="15" key="1">
    <citation type="submission" date="2025-08" db="UniProtKB">
        <authorList>
            <consortium name="RefSeq"/>
        </authorList>
    </citation>
    <scope>IDENTIFICATION</scope>
    <source>
        <tissue evidence="15">Tentacle</tissue>
    </source>
</reference>
<evidence type="ECO:0000313" key="15">
    <source>
        <dbReference type="RefSeq" id="XP_031549425.1"/>
    </source>
</evidence>
<accession>A0A6P8HA98</accession>
<keyword evidence="10" id="KW-0325">Glycoprotein</keyword>
<dbReference type="OrthoDB" id="167398at2759"/>
<dbReference type="InterPro" id="IPR000778">
    <property type="entry name" value="Cyt_b245_heavy_chain"/>
</dbReference>
<dbReference type="Gene3D" id="2.40.30.10">
    <property type="entry name" value="Translation factors"/>
    <property type="match status" value="1"/>
</dbReference>
<feature type="transmembrane region" description="Helical" evidence="12">
    <location>
        <begin position="166"/>
        <end position="184"/>
    </location>
</feature>
<evidence type="ECO:0000256" key="2">
    <source>
        <dbReference type="ARBA" id="ARBA00022475"/>
    </source>
</evidence>
<dbReference type="KEGG" id="aten:116286968"/>
<keyword evidence="5" id="KW-0479">Metal-binding</keyword>
<keyword evidence="6 12" id="KW-1133">Transmembrane helix</keyword>
<dbReference type="GeneID" id="116286968"/>
<evidence type="ECO:0000256" key="4">
    <source>
        <dbReference type="ARBA" id="ARBA00022692"/>
    </source>
</evidence>
<evidence type="ECO:0000256" key="10">
    <source>
        <dbReference type="ARBA" id="ARBA00023180"/>
    </source>
</evidence>
<dbReference type="Pfam" id="PF01794">
    <property type="entry name" value="Ferric_reduct"/>
    <property type="match status" value="1"/>
</dbReference>
<dbReference type="InterPro" id="IPR013112">
    <property type="entry name" value="FAD-bd_8"/>
</dbReference>
<sequence>MFGFKVNELGRYIVVLVWMLINIILFVMTYIDYGSTKKFTYLRAVIKKGLPIARGAAMVLNFNCMLILLTMCRNIISLIRSHCNYAVMRPVIRVLDKCVTFHKYIAYTICLMTIVHVGAHCFNFENLANSWETEEKINHKLSQSNEMVNPIREKNADPVTELFKSIPGLTGAVITLCLIVMVSSSTELIRRSYFEVFWYFHHLFILFFIGLLVHGIGRVLRFQTNVKEHDPEYCLDHLDYWGKKDTNCSELPTFDSYGASTWKFILVPLILYFLERCLRFYRSLQGVQVVKVIKHPSNVVEIHMKKSGFSCEAGQYICIQCSKISQLEWHPFTLTSAPEEDYFSVHVRVVGDWTSALSRELGADGDQLRNVSELPRMAVDGPYGTASTDVFKYNVVMCIGAGIGVTPFASILKSIWYRHQSSPDNLCVQKVYFYWICRESFAFEWFSDLLKLLEIQMAESNHSDFIQINIFLTKWDTKMAKRLVLEEPTAERDPITGLFSRTEYGRPGWKDIFKSVAVAHNNTNIGVFFCGPSGLSHDLHKMCNQSNDETKGVKFFYNKENF</sequence>
<dbReference type="PROSITE" id="PS51384">
    <property type="entry name" value="FAD_FR"/>
    <property type="match status" value="1"/>
</dbReference>
<evidence type="ECO:0000256" key="8">
    <source>
        <dbReference type="ARBA" id="ARBA00023004"/>
    </source>
</evidence>
<gene>
    <name evidence="15" type="primary">LOC116286968</name>
</gene>
<feature type="domain" description="FAD-binding FR-type" evidence="13">
    <location>
        <begin position="282"/>
        <end position="389"/>
    </location>
</feature>
<name>A0A6P8HA98_ACTTE</name>
<dbReference type="SUPFAM" id="SSF63380">
    <property type="entry name" value="Riboflavin synthase domain-like"/>
    <property type="match status" value="1"/>
</dbReference>
<dbReference type="InterPro" id="IPR013121">
    <property type="entry name" value="Fe_red_NAD-bd_6"/>
</dbReference>
<dbReference type="FunCoup" id="A0A6P8HA98">
    <property type="interactions" value="399"/>
</dbReference>
<keyword evidence="7" id="KW-0560">Oxidoreductase</keyword>
<feature type="transmembrane region" description="Helical" evidence="12">
    <location>
        <begin position="196"/>
        <end position="217"/>
    </location>
</feature>
<dbReference type="PANTHER" id="PTHR11972:SF153">
    <property type="entry name" value="SUPEROXIDE-GENERATING NADPH OXIDASE HEAVY CHAIN SUBUNIT A"/>
    <property type="match status" value="1"/>
</dbReference>
<evidence type="ECO:0000256" key="6">
    <source>
        <dbReference type="ARBA" id="ARBA00022989"/>
    </source>
</evidence>
<dbReference type="Pfam" id="PF08030">
    <property type="entry name" value="NAD_binding_6"/>
    <property type="match status" value="1"/>
</dbReference>
<dbReference type="GO" id="GO:0016175">
    <property type="term" value="F:superoxide-generating NAD(P)H oxidase activity"/>
    <property type="evidence" value="ECO:0007669"/>
    <property type="project" value="TreeGrafter"/>
</dbReference>
<comment type="subcellular location">
    <subcellularLocation>
        <location evidence="1">Cell membrane</location>
        <topology evidence="1">Multi-pass membrane protein</topology>
    </subcellularLocation>
</comment>
<dbReference type="InterPro" id="IPR013130">
    <property type="entry name" value="Fe3_Rdtase_TM_dom"/>
</dbReference>
<feature type="transmembrane region" description="Helical" evidence="12">
    <location>
        <begin position="104"/>
        <end position="122"/>
    </location>
</feature>
<evidence type="ECO:0000256" key="11">
    <source>
        <dbReference type="ARBA" id="ARBA00049908"/>
    </source>
</evidence>
<keyword evidence="3" id="KW-0349">Heme</keyword>
<evidence type="ECO:0000313" key="14">
    <source>
        <dbReference type="Proteomes" id="UP000515163"/>
    </source>
</evidence>
<dbReference type="PANTHER" id="PTHR11972">
    <property type="entry name" value="NADPH OXIDASE"/>
    <property type="match status" value="1"/>
</dbReference>
<evidence type="ECO:0000256" key="3">
    <source>
        <dbReference type="ARBA" id="ARBA00022617"/>
    </source>
</evidence>
<dbReference type="Proteomes" id="UP000515163">
    <property type="component" value="Unplaced"/>
</dbReference>
<dbReference type="InParanoid" id="A0A6P8HA98"/>
<evidence type="ECO:0000256" key="12">
    <source>
        <dbReference type="SAM" id="Phobius"/>
    </source>
</evidence>
<dbReference type="Gene3D" id="3.40.50.80">
    <property type="entry name" value="Nucleotide-binding domain of ferredoxin-NADP reductase (FNR) module"/>
    <property type="match status" value="1"/>
</dbReference>
<evidence type="ECO:0000256" key="1">
    <source>
        <dbReference type="ARBA" id="ARBA00004651"/>
    </source>
</evidence>
<evidence type="ECO:0000256" key="7">
    <source>
        <dbReference type="ARBA" id="ARBA00023002"/>
    </source>
</evidence>
<dbReference type="GO" id="GO:0043020">
    <property type="term" value="C:NADPH oxidase complex"/>
    <property type="evidence" value="ECO:0007669"/>
    <property type="project" value="TreeGrafter"/>
</dbReference>